<keyword evidence="3" id="KW-1185">Reference proteome</keyword>
<protein>
    <submittedName>
        <fullName evidence="2">Uncharacterized protein</fullName>
    </submittedName>
</protein>
<accession>A0A2A6CRP9</accession>
<dbReference type="AlphaFoldDB" id="A0A2A6CRP9"/>
<dbReference type="EnsemblMetazoa" id="PPA44625.1">
    <property type="protein sequence ID" value="PPA44625.1"/>
    <property type="gene ID" value="WBGene00282994"/>
</dbReference>
<evidence type="ECO:0000313" key="2">
    <source>
        <dbReference type="EnsemblMetazoa" id="PPA44625.1"/>
    </source>
</evidence>
<name>A0A2A6CRP9_PRIPA</name>
<reference evidence="3" key="1">
    <citation type="journal article" date="2008" name="Nat. Genet.">
        <title>The Pristionchus pacificus genome provides a unique perspective on nematode lifestyle and parasitism.</title>
        <authorList>
            <person name="Dieterich C."/>
            <person name="Clifton S.W."/>
            <person name="Schuster L.N."/>
            <person name="Chinwalla A."/>
            <person name="Delehaunty K."/>
            <person name="Dinkelacker I."/>
            <person name="Fulton L."/>
            <person name="Fulton R."/>
            <person name="Godfrey J."/>
            <person name="Minx P."/>
            <person name="Mitreva M."/>
            <person name="Roeseler W."/>
            <person name="Tian H."/>
            <person name="Witte H."/>
            <person name="Yang S.P."/>
            <person name="Wilson R.K."/>
            <person name="Sommer R.J."/>
        </authorList>
    </citation>
    <scope>NUCLEOTIDE SEQUENCE [LARGE SCALE GENOMIC DNA]</scope>
    <source>
        <strain evidence="3">PS312</strain>
    </source>
</reference>
<reference evidence="2" key="2">
    <citation type="submission" date="2022-06" db="UniProtKB">
        <authorList>
            <consortium name="EnsemblMetazoa"/>
        </authorList>
    </citation>
    <scope>IDENTIFICATION</scope>
    <source>
        <strain evidence="2">PS312</strain>
    </source>
</reference>
<evidence type="ECO:0000256" key="1">
    <source>
        <dbReference type="SAM" id="MobiDB-lite"/>
    </source>
</evidence>
<evidence type="ECO:0000313" key="3">
    <source>
        <dbReference type="Proteomes" id="UP000005239"/>
    </source>
</evidence>
<gene>
    <name evidence="2" type="primary">WBGene00282994</name>
</gene>
<proteinExistence type="predicted"/>
<accession>A0A8R1V052</accession>
<dbReference type="Proteomes" id="UP000005239">
    <property type="component" value="Unassembled WGS sequence"/>
</dbReference>
<sequence length="70" mass="8531">MFSDPNEKGNEDISNPMGFIRSFDLSSHPNQVQMKRKKYRMRMMMDEVVIDHLRMTKMKEEKEEEDTFRE</sequence>
<organism evidence="2 3">
    <name type="scientific">Pristionchus pacificus</name>
    <name type="common">Parasitic nematode worm</name>
    <dbReference type="NCBI Taxonomy" id="54126"/>
    <lineage>
        <taxon>Eukaryota</taxon>
        <taxon>Metazoa</taxon>
        <taxon>Ecdysozoa</taxon>
        <taxon>Nematoda</taxon>
        <taxon>Chromadorea</taxon>
        <taxon>Rhabditida</taxon>
        <taxon>Rhabditina</taxon>
        <taxon>Diplogasteromorpha</taxon>
        <taxon>Diplogasteroidea</taxon>
        <taxon>Neodiplogasteridae</taxon>
        <taxon>Pristionchus</taxon>
    </lineage>
</organism>
<feature type="compositionally biased region" description="Basic and acidic residues" evidence="1">
    <location>
        <begin position="1"/>
        <end position="11"/>
    </location>
</feature>
<feature type="region of interest" description="Disordered" evidence="1">
    <location>
        <begin position="1"/>
        <end position="32"/>
    </location>
</feature>